<dbReference type="InterPro" id="IPR003731">
    <property type="entry name" value="Di-Nase_FeMo-co_biosynth"/>
</dbReference>
<dbReference type="Pfam" id="PF02579">
    <property type="entry name" value="Nitro_FeMo-Co"/>
    <property type="match status" value="1"/>
</dbReference>
<dbReference type="AlphaFoldDB" id="A0A1D8GL61"/>
<protein>
    <submittedName>
        <fullName evidence="2">Dinitrogenase iron-molybdenum cofactor</fullName>
    </submittedName>
</protein>
<evidence type="ECO:0000259" key="1">
    <source>
        <dbReference type="Pfam" id="PF02579"/>
    </source>
</evidence>
<dbReference type="InterPro" id="IPR033913">
    <property type="entry name" value="MTH1175_dom"/>
</dbReference>
<dbReference type="PANTHER" id="PTHR42983:SF1">
    <property type="entry name" value="IRON-MOLYBDENUM PROTEIN"/>
    <property type="match status" value="1"/>
</dbReference>
<accession>A0A1D8GL61</accession>
<dbReference type="EMBL" id="CP017269">
    <property type="protein sequence ID" value="AOT71646.1"/>
    <property type="molecule type" value="Genomic_DNA"/>
</dbReference>
<dbReference type="PANTHER" id="PTHR42983">
    <property type="entry name" value="DINITROGENASE IRON-MOLYBDENUM COFACTOR PROTEIN-RELATED"/>
    <property type="match status" value="1"/>
</dbReference>
<evidence type="ECO:0000313" key="3">
    <source>
        <dbReference type="Proteomes" id="UP000095743"/>
    </source>
</evidence>
<sequence>MRVAITRDGSMVSEHFGHCEAFEIFQLESGKIKNQFFIENPGHRPGFLPVFLSEKDVNVVISGGMGATAQALFGENNMDVVVEGVCKNCRR</sequence>
<evidence type="ECO:0000313" key="2">
    <source>
        <dbReference type="EMBL" id="AOT71646.1"/>
    </source>
</evidence>
<reference evidence="2 3" key="1">
    <citation type="submission" date="2016-09" db="EMBL/GenBank/DDBJ databases">
        <title>Genomic analysis reveals versatility of anaerobic energy metabolism of Geosporobacter ferrireducens IRF9 of phylum Firmicutes.</title>
        <authorList>
            <person name="Kim S.-J."/>
        </authorList>
    </citation>
    <scope>NUCLEOTIDE SEQUENCE [LARGE SCALE GENOMIC DNA]</scope>
    <source>
        <strain evidence="2 3">IRF9</strain>
    </source>
</reference>
<keyword evidence="3" id="KW-1185">Reference proteome</keyword>
<dbReference type="Proteomes" id="UP000095743">
    <property type="component" value="Chromosome"/>
</dbReference>
<dbReference type="KEGG" id="gfe:Gferi_20160"/>
<dbReference type="Gene3D" id="3.30.420.130">
    <property type="entry name" value="Dinitrogenase iron-molybdenum cofactor biosynthesis domain"/>
    <property type="match status" value="1"/>
</dbReference>
<dbReference type="CDD" id="cd00851">
    <property type="entry name" value="MTH1175"/>
    <property type="match status" value="1"/>
</dbReference>
<proteinExistence type="predicted"/>
<gene>
    <name evidence="2" type="ORF">Gferi_20160</name>
</gene>
<name>A0A1D8GL61_9FIRM</name>
<dbReference type="STRING" id="1424294.Gferi_20160"/>
<dbReference type="RefSeq" id="WP_069979705.1">
    <property type="nucleotide sequence ID" value="NZ_CP017269.1"/>
</dbReference>
<dbReference type="SUPFAM" id="SSF53146">
    <property type="entry name" value="Nitrogenase accessory factor-like"/>
    <property type="match status" value="1"/>
</dbReference>
<feature type="domain" description="Dinitrogenase iron-molybdenum cofactor biosynthesis" evidence="1">
    <location>
        <begin position="8"/>
        <end position="82"/>
    </location>
</feature>
<dbReference type="OrthoDB" id="280278at2"/>
<dbReference type="InterPro" id="IPR036105">
    <property type="entry name" value="DiNase_FeMo-co_biosyn_sf"/>
</dbReference>
<organism evidence="2 3">
    <name type="scientific">Geosporobacter ferrireducens</name>
    <dbReference type="NCBI Taxonomy" id="1424294"/>
    <lineage>
        <taxon>Bacteria</taxon>
        <taxon>Bacillati</taxon>
        <taxon>Bacillota</taxon>
        <taxon>Clostridia</taxon>
        <taxon>Peptostreptococcales</taxon>
        <taxon>Thermotaleaceae</taxon>
        <taxon>Geosporobacter</taxon>
    </lineage>
</organism>